<accession>A0ABN9TVP9</accession>
<feature type="compositionally biased region" description="Low complexity" evidence="1">
    <location>
        <begin position="19"/>
        <end position="31"/>
    </location>
</feature>
<feature type="compositionally biased region" description="Polar residues" evidence="1">
    <location>
        <begin position="82"/>
        <end position="92"/>
    </location>
</feature>
<sequence length="109" mass="11631">MPAQLRSLARRLPEGKNTPAAAGLGALPWAPRCGRRRLGGADAAPPQSEGCTSAPRRSRGGIEEATVPMPTDPRSEHDIDRSQTLPTQSEQNVAFTEIVCTEPTDSKLN</sequence>
<dbReference type="Proteomes" id="UP001189429">
    <property type="component" value="Unassembled WGS sequence"/>
</dbReference>
<evidence type="ECO:0000256" key="1">
    <source>
        <dbReference type="SAM" id="MobiDB-lite"/>
    </source>
</evidence>
<gene>
    <name evidence="2" type="ORF">PCOR1329_LOCUS42727</name>
</gene>
<organism evidence="2 3">
    <name type="scientific">Prorocentrum cordatum</name>
    <dbReference type="NCBI Taxonomy" id="2364126"/>
    <lineage>
        <taxon>Eukaryota</taxon>
        <taxon>Sar</taxon>
        <taxon>Alveolata</taxon>
        <taxon>Dinophyceae</taxon>
        <taxon>Prorocentrales</taxon>
        <taxon>Prorocentraceae</taxon>
        <taxon>Prorocentrum</taxon>
    </lineage>
</organism>
<feature type="region of interest" description="Disordered" evidence="1">
    <location>
        <begin position="1"/>
        <end position="92"/>
    </location>
</feature>
<reference evidence="2" key="1">
    <citation type="submission" date="2023-10" db="EMBL/GenBank/DDBJ databases">
        <authorList>
            <person name="Chen Y."/>
            <person name="Shah S."/>
            <person name="Dougan E. K."/>
            <person name="Thang M."/>
            <person name="Chan C."/>
        </authorList>
    </citation>
    <scope>NUCLEOTIDE SEQUENCE [LARGE SCALE GENOMIC DNA]</scope>
</reference>
<proteinExistence type="predicted"/>
<keyword evidence="3" id="KW-1185">Reference proteome</keyword>
<evidence type="ECO:0000313" key="2">
    <source>
        <dbReference type="EMBL" id="CAK0850294.1"/>
    </source>
</evidence>
<comment type="caution">
    <text evidence="2">The sequence shown here is derived from an EMBL/GenBank/DDBJ whole genome shotgun (WGS) entry which is preliminary data.</text>
</comment>
<dbReference type="EMBL" id="CAUYUJ010015136">
    <property type="protein sequence ID" value="CAK0850294.1"/>
    <property type="molecule type" value="Genomic_DNA"/>
</dbReference>
<protein>
    <submittedName>
        <fullName evidence="2">Uncharacterized protein</fullName>
    </submittedName>
</protein>
<evidence type="ECO:0000313" key="3">
    <source>
        <dbReference type="Proteomes" id="UP001189429"/>
    </source>
</evidence>
<name>A0ABN9TVP9_9DINO</name>